<dbReference type="SUPFAM" id="SSF117281">
    <property type="entry name" value="Kelch motif"/>
    <property type="match status" value="1"/>
</dbReference>
<dbReference type="InterPro" id="IPR001810">
    <property type="entry name" value="F-box_dom"/>
</dbReference>
<name>A0A022Q1H5_ERYGU</name>
<dbReference type="Proteomes" id="UP000030748">
    <property type="component" value="Unassembled WGS sequence"/>
</dbReference>
<feature type="domain" description="F-box" evidence="1">
    <location>
        <begin position="1"/>
        <end position="47"/>
    </location>
</feature>
<reference evidence="2 3" key="1">
    <citation type="journal article" date="2013" name="Proc. Natl. Acad. Sci. U.S.A.">
        <title>Fine-scale variation in meiotic recombination in Mimulus inferred from population shotgun sequencing.</title>
        <authorList>
            <person name="Hellsten U."/>
            <person name="Wright K.M."/>
            <person name="Jenkins J."/>
            <person name="Shu S."/>
            <person name="Yuan Y."/>
            <person name="Wessler S.R."/>
            <person name="Schmutz J."/>
            <person name="Willis J.H."/>
            <person name="Rokhsar D.S."/>
        </authorList>
    </citation>
    <scope>NUCLEOTIDE SEQUENCE [LARGE SCALE GENOMIC DNA]</scope>
    <source>
        <strain evidence="3">cv. DUN x IM62</strain>
    </source>
</reference>
<evidence type="ECO:0000259" key="1">
    <source>
        <dbReference type="PROSITE" id="PS50181"/>
    </source>
</evidence>
<dbReference type="InterPro" id="IPR050796">
    <property type="entry name" value="SCF_F-box_component"/>
</dbReference>
<accession>A0A022Q1H5</accession>
<evidence type="ECO:0000313" key="2">
    <source>
        <dbReference type="EMBL" id="EYU21614.1"/>
    </source>
</evidence>
<dbReference type="InterPro" id="IPR006527">
    <property type="entry name" value="F-box-assoc_dom_typ1"/>
</dbReference>
<dbReference type="Pfam" id="PF07734">
    <property type="entry name" value="FBA_1"/>
    <property type="match status" value="1"/>
</dbReference>
<dbReference type="SUPFAM" id="SSF81383">
    <property type="entry name" value="F-box domain"/>
    <property type="match status" value="1"/>
</dbReference>
<dbReference type="CDD" id="cd09917">
    <property type="entry name" value="F-box_SF"/>
    <property type="match status" value="1"/>
</dbReference>
<dbReference type="PROSITE" id="PS50181">
    <property type="entry name" value="FBOX"/>
    <property type="match status" value="1"/>
</dbReference>
<gene>
    <name evidence="2" type="ORF">MIMGU_mgv1a026289mg</name>
</gene>
<dbReference type="KEGG" id="egt:105975488"/>
<dbReference type="eggNOG" id="ENOG502QVG2">
    <property type="taxonomic scope" value="Eukaryota"/>
</dbReference>
<protein>
    <recommendedName>
        <fullName evidence="1">F-box domain-containing protein</fullName>
    </recommendedName>
</protein>
<dbReference type="OMA" id="CIWELKE"/>
<dbReference type="InterPro" id="IPR015915">
    <property type="entry name" value="Kelch-typ_b-propeller"/>
</dbReference>
<dbReference type="STRING" id="4155.A0A022Q1H5"/>
<dbReference type="EMBL" id="KI632223">
    <property type="protein sequence ID" value="EYU21614.1"/>
    <property type="molecule type" value="Genomic_DNA"/>
</dbReference>
<keyword evidence="3" id="KW-1185">Reference proteome</keyword>
<dbReference type="AlphaFoldDB" id="A0A022Q1H5"/>
<dbReference type="Pfam" id="PF12937">
    <property type="entry name" value="F-box-like"/>
    <property type="match status" value="1"/>
</dbReference>
<dbReference type="PANTHER" id="PTHR31672">
    <property type="entry name" value="BNACNNG10540D PROTEIN"/>
    <property type="match status" value="1"/>
</dbReference>
<dbReference type="OrthoDB" id="7956040at2759"/>
<organism evidence="2 3">
    <name type="scientific">Erythranthe guttata</name>
    <name type="common">Yellow monkey flower</name>
    <name type="synonym">Mimulus guttatus</name>
    <dbReference type="NCBI Taxonomy" id="4155"/>
    <lineage>
        <taxon>Eukaryota</taxon>
        <taxon>Viridiplantae</taxon>
        <taxon>Streptophyta</taxon>
        <taxon>Embryophyta</taxon>
        <taxon>Tracheophyta</taxon>
        <taxon>Spermatophyta</taxon>
        <taxon>Magnoliopsida</taxon>
        <taxon>eudicotyledons</taxon>
        <taxon>Gunneridae</taxon>
        <taxon>Pentapetalae</taxon>
        <taxon>asterids</taxon>
        <taxon>lamiids</taxon>
        <taxon>Lamiales</taxon>
        <taxon>Phrymaceae</taxon>
        <taxon>Erythranthe</taxon>
    </lineage>
</organism>
<dbReference type="InterPro" id="IPR036047">
    <property type="entry name" value="F-box-like_dom_sf"/>
</dbReference>
<dbReference type="Gene3D" id="2.120.10.80">
    <property type="entry name" value="Kelch-type beta propeller"/>
    <property type="match status" value="1"/>
</dbReference>
<dbReference type="GO" id="GO:0031146">
    <property type="term" value="P:SCF-dependent proteasomal ubiquitin-dependent protein catabolic process"/>
    <property type="evidence" value="ECO:0000318"/>
    <property type="project" value="GO_Central"/>
</dbReference>
<evidence type="ECO:0000313" key="3">
    <source>
        <dbReference type="Proteomes" id="UP000030748"/>
    </source>
</evidence>
<dbReference type="Gene3D" id="1.20.1280.50">
    <property type="match status" value="1"/>
</dbReference>
<proteinExistence type="predicted"/>
<sequence>MWSNLPFDLLANIFSYFPPESLARAKATCRNWHAVAEAAATLAVRRRHPPWFVALPAGVSSCYAYNPIGDNWHLLSLDCNIKPISTICGLILSKLTAATSLQLSVCNPFTGQFRNLPPLKMARTNPAVGTVSGSSSSSFQIYVAGGMSAAATSGGAAYQPTVETYDSVSDRWTVVGAMPAAFAVRLTVWTPRESVHSNGTLYWMTSARAYSVVGFEIPTGRWKELRVPMAERLDFAALVPRNGNLAAVGGVCGGGDASVWELGEGDAWCLVETVPFELGKRLLGEKRNWASVKCAAIDGAVCLYRDLGSGIVIWREIFGEGKKWEWDWIEGCCSIKGIQIRNIPISGFFIRPNLARSAF</sequence>
<dbReference type="GO" id="GO:0004842">
    <property type="term" value="F:ubiquitin-protein transferase activity"/>
    <property type="evidence" value="ECO:0000318"/>
    <property type="project" value="GO_Central"/>
</dbReference>